<dbReference type="PANTHER" id="PTHR42201">
    <property type="entry name" value="TAXIS PROTEIN"/>
    <property type="match status" value="1"/>
</dbReference>
<protein>
    <submittedName>
        <fullName evidence="1">Chemotaxis system protein containing CheF-like and HTH domain, archaellum-associated</fullName>
    </submittedName>
</protein>
<reference evidence="1" key="1">
    <citation type="submission" date="2016-12" db="EMBL/GenBank/DDBJ databases">
        <title>Discovery of methanogenic haloarchaea.</title>
        <authorList>
            <person name="Sorokin D.Y."/>
            <person name="Makarova K.S."/>
            <person name="Abbas B."/>
            <person name="Ferrer M."/>
            <person name="Golyshin P.N."/>
        </authorList>
    </citation>
    <scope>NUCLEOTIDE SEQUENCE [LARGE SCALE GENOMIC DNA]</scope>
    <source>
        <strain evidence="1">HMET1</strain>
    </source>
</reference>
<dbReference type="EMBL" id="MSDW01000001">
    <property type="protein sequence ID" value="OKY77754.1"/>
    <property type="molecule type" value="Genomic_DNA"/>
</dbReference>
<accession>A0A1Q6DTQ7</accession>
<organism evidence="1 2">
    <name type="scientific">Methanohalarchaeum thermophilum</name>
    <dbReference type="NCBI Taxonomy" id="1903181"/>
    <lineage>
        <taxon>Archaea</taxon>
        <taxon>Methanobacteriati</taxon>
        <taxon>Methanobacteriota</taxon>
        <taxon>Methanonatronarchaeia</taxon>
        <taxon>Methanonatronarchaeales</taxon>
        <taxon>Methanonatronarchaeaceae</taxon>
        <taxon>Candidatus Methanohalarchaeum</taxon>
    </lineage>
</organism>
<proteinExistence type="predicted"/>
<evidence type="ECO:0000313" key="1">
    <source>
        <dbReference type="EMBL" id="OKY77754.1"/>
    </source>
</evidence>
<gene>
    <name evidence="1" type="ORF">BTN85_0223</name>
</gene>
<name>A0A1Q6DTQ7_METT1</name>
<dbReference type="AlphaFoldDB" id="A0A1Q6DTQ7"/>
<dbReference type="PANTHER" id="PTHR42201:SF1">
    <property type="entry name" value="TAXIS PROTEIN"/>
    <property type="match status" value="1"/>
</dbReference>
<dbReference type="Proteomes" id="UP000185744">
    <property type="component" value="Unassembled WGS sequence"/>
</dbReference>
<evidence type="ECO:0000313" key="2">
    <source>
        <dbReference type="Proteomes" id="UP000185744"/>
    </source>
</evidence>
<dbReference type="Pfam" id="PF04283">
    <property type="entry name" value="CheF-arch"/>
    <property type="match status" value="1"/>
</dbReference>
<dbReference type="STRING" id="1903181.BTN85_0223"/>
<comment type="caution">
    <text evidence="1">The sequence shown here is derived from an EMBL/GenBank/DDBJ whole genome shotgun (WGS) entry which is preliminary data.</text>
</comment>
<sequence>MFKLLVNNKISYVKHPVKKDGVMQDVSWEKAKLKIKNNPNNSEIAMVDKEGNLIEVKVDKVQDIKKEAKKFKNESKVSLELEHSNEQGTTVVTYLYAPKATLSAIYNFINKGFEKKVDSTIDLNETEKEIIMALYSGVSPFDIPEFIGAEVEEVEEVYKKLIEVDALKEIRKRREVELTTRGRNLASKTMGK</sequence>
<dbReference type="InParanoid" id="A0A1Q6DTQ7"/>
<dbReference type="InterPro" id="IPR007381">
    <property type="entry name" value="CheF1/F2"/>
</dbReference>
<dbReference type="GO" id="GO:0006935">
    <property type="term" value="P:chemotaxis"/>
    <property type="evidence" value="ECO:0007669"/>
    <property type="project" value="InterPro"/>
</dbReference>
<keyword evidence="2" id="KW-1185">Reference proteome</keyword>